<organism evidence="6 7">
    <name type="scientific">Pythium oligandrum</name>
    <name type="common">Mycoparasitic fungus</name>
    <dbReference type="NCBI Taxonomy" id="41045"/>
    <lineage>
        <taxon>Eukaryota</taxon>
        <taxon>Sar</taxon>
        <taxon>Stramenopiles</taxon>
        <taxon>Oomycota</taxon>
        <taxon>Peronosporomycetes</taxon>
        <taxon>Pythiales</taxon>
        <taxon>Pythiaceae</taxon>
        <taxon>Pythium</taxon>
    </lineage>
</organism>
<evidence type="ECO:0000256" key="4">
    <source>
        <dbReference type="PROSITE-ProRule" id="PRU00134"/>
    </source>
</evidence>
<protein>
    <recommendedName>
        <fullName evidence="5">MYND-type domain-containing protein</fullName>
    </recommendedName>
</protein>
<gene>
    <name evidence="6" type="ORF">Poli38472_011257</name>
</gene>
<reference evidence="6" key="1">
    <citation type="submission" date="2019-03" db="EMBL/GenBank/DDBJ databases">
        <title>Long read genome sequence of the mycoparasitic Pythium oligandrum ATCC 38472 isolated from sugarbeet rhizosphere.</title>
        <authorList>
            <person name="Gaulin E."/>
        </authorList>
    </citation>
    <scope>NUCLEOTIDE SEQUENCE</scope>
    <source>
        <strain evidence="6">ATCC 38472_TT</strain>
    </source>
</reference>
<dbReference type="OrthoDB" id="60251at2759"/>
<proteinExistence type="predicted"/>
<keyword evidence="3" id="KW-0862">Zinc</keyword>
<dbReference type="SUPFAM" id="SSF144232">
    <property type="entry name" value="HIT/MYND zinc finger-like"/>
    <property type="match status" value="1"/>
</dbReference>
<dbReference type="Pfam" id="PF01753">
    <property type="entry name" value="zf-MYND"/>
    <property type="match status" value="1"/>
</dbReference>
<dbReference type="Proteomes" id="UP000794436">
    <property type="component" value="Unassembled WGS sequence"/>
</dbReference>
<accession>A0A8K1FQ70</accession>
<dbReference type="AlphaFoldDB" id="A0A8K1FQ70"/>
<feature type="domain" description="MYND-type" evidence="5">
    <location>
        <begin position="5"/>
        <end position="42"/>
    </location>
</feature>
<dbReference type="GO" id="GO:0008270">
    <property type="term" value="F:zinc ion binding"/>
    <property type="evidence" value="ECO:0007669"/>
    <property type="project" value="UniProtKB-KW"/>
</dbReference>
<name>A0A8K1FQ70_PYTOL</name>
<comment type="caution">
    <text evidence="6">The sequence shown here is derived from an EMBL/GenBank/DDBJ whole genome shotgun (WGS) entry which is preliminary data.</text>
</comment>
<evidence type="ECO:0000256" key="2">
    <source>
        <dbReference type="ARBA" id="ARBA00022771"/>
    </source>
</evidence>
<keyword evidence="1" id="KW-0479">Metal-binding</keyword>
<evidence type="ECO:0000259" key="5">
    <source>
        <dbReference type="PROSITE" id="PS50865"/>
    </source>
</evidence>
<dbReference type="EMBL" id="SPLM01000004">
    <property type="protein sequence ID" value="TMW67637.1"/>
    <property type="molecule type" value="Genomic_DNA"/>
</dbReference>
<keyword evidence="7" id="KW-1185">Reference proteome</keyword>
<keyword evidence="2 4" id="KW-0863">Zinc-finger</keyword>
<dbReference type="Gene3D" id="6.10.140.2220">
    <property type="match status" value="1"/>
</dbReference>
<dbReference type="PROSITE" id="PS50865">
    <property type="entry name" value="ZF_MYND_2"/>
    <property type="match status" value="1"/>
</dbReference>
<dbReference type="InterPro" id="IPR002893">
    <property type="entry name" value="Znf_MYND"/>
</dbReference>
<evidence type="ECO:0000256" key="3">
    <source>
        <dbReference type="ARBA" id="ARBA00022833"/>
    </source>
</evidence>
<dbReference type="PROSITE" id="PS01360">
    <property type="entry name" value="ZF_MYND_1"/>
    <property type="match status" value="1"/>
</dbReference>
<evidence type="ECO:0000313" key="6">
    <source>
        <dbReference type="EMBL" id="TMW67637.1"/>
    </source>
</evidence>
<evidence type="ECO:0000256" key="1">
    <source>
        <dbReference type="ARBA" id="ARBA00022723"/>
    </source>
</evidence>
<evidence type="ECO:0000313" key="7">
    <source>
        <dbReference type="Proteomes" id="UP000794436"/>
    </source>
</evidence>
<sequence length="323" mass="37339">MKVACQLCGDTTDCTRCTQCHVVFYCSDRHQREHLAEHQSLCALVQTAIRRLDKEERRLRREEGNDVFEEDVGHFWSIFETRDYMRAKNRLIMVMHEVGTPTALQIALEEGMDCLRLCRGDNVGMRHTVPAFMLRLGDVQDCYDFIKWWATCDREVAYNWGDLDLPYLDIKDADMTEPVKIFEGAPLEHLVALTFIKLHIALGLLDVIHAELASLALPFGLEGELKSFLPMNELISAPMTVQKLFQTMLSQAKEAFSMVHEHNAYFWKAVLDPEAMLQTQPTPFYCTGSPEEVRQMFQRYYQLWTDHPAAMAFVKKNLQEHAL</sequence>